<dbReference type="Proteomes" id="UP000035287">
    <property type="component" value="Chromosome"/>
</dbReference>
<evidence type="ECO:0000313" key="1">
    <source>
        <dbReference type="EMBL" id="AKM08872.1"/>
    </source>
</evidence>
<gene>
    <name evidence="1" type="ORF">AB433_00955</name>
</gene>
<dbReference type="Gene3D" id="3.10.450.160">
    <property type="entry name" value="inner membrane protein cigr"/>
    <property type="match status" value="1"/>
</dbReference>
<evidence type="ECO:0000313" key="2">
    <source>
        <dbReference type="Proteomes" id="UP000035287"/>
    </source>
</evidence>
<dbReference type="RefSeq" id="WP_047819568.1">
    <property type="nucleotide sequence ID" value="NZ_CP011770.1"/>
</dbReference>
<protein>
    <submittedName>
        <fullName evidence="1">Uncharacterized protein</fullName>
    </submittedName>
</protein>
<reference evidence="1 2" key="1">
    <citation type="submission" date="2015-06" db="EMBL/GenBank/DDBJ databases">
        <authorList>
            <person name="Zeng Y."/>
            <person name="Huang Y."/>
        </authorList>
    </citation>
    <scope>NUCLEOTIDE SEQUENCE [LARGE SCALE GENOMIC DNA]</scope>
    <source>
        <strain evidence="1 2">PQ-2</strain>
    </source>
</reference>
<dbReference type="AlphaFoldDB" id="A0A0G3XCE8"/>
<keyword evidence="2" id="KW-1185">Reference proteome</keyword>
<dbReference type="PATRIC" id="fig|1348774.3.peg.204"/>
<dbReference type="KEGG" id="cna:AB433_00955"/>
<proteinExistence type="predicted"/>
<accession>A0A0G3XCE8</accession>
<organism evidence="1 2">
    <name type="scientific">Croceicoccus naphthovorans</name>
    <dbReference type="NCBI Taxonomy" id="1348774"/>
    <lineage>
        <taxon>Bacteria</taxon>
        <taxon>Pseudomonadati</taxon>
        <taxon>Pseudomonadota</taxon>
        <taxon>Alphaproteobacteria</taxon>
        <taxon>Sphingomonadales</taxon>
        <taxon>Erythrobacteraceae</taxon>
        <taxon>Croceicoccus</taxon>
    </lineage>
</organism>
<name>A0A0G3XCE8_9SPHN</name>
<dbReference type="EMBL" id="CP011770">
    <property type="protein sequence ID" value="AKM08872.1"/>
    <property type="molecule type" value="Genomic_DNA"/>
</dbReference>
<dbReference type="Pfam" id="PF11776">
    <property type="entry name" value="RcnB"/>
    <property type="match status" value="1"/>
</dbReference>
<dbReference type="InterPro" id="IPR024572">
    <property type="entry name" value="RcnB"/>
</dbReference>
<sequence>MRKLIAAALAAAMIVPMTTAPAEARGKDRWEKHDRYDRHDRHDRRYRDRHASRDRYDRRYDRRDRHRYRDRDRYVRYDRRDYRRSWRRGDRFDRRYVRTYRPVYYRDYRSRLYAPPRGYRWVRADNDALLIGITSGIVSAIVSNAFYR</sequence>
<dbReference type="STRING" id="1348774.AB433_00955"/>